<accession>A0AAD8B8M1</accession>
<reference evidence="1" key="2">
    <citation type="submission" date="2023-04" db="EMBL/GenBank/DDBJ databases">
        <authorList>
            <person name="Bu L."/>
            <person name="Lu L."/>
            <person name="Laidemitt M.R."/>
            <person name="Zhang S.M."/>
            <person name="Mutuku M."/>
            <person name="Mkoji G."/>
            <person name="Steinauer M."/>
            <person name="Loker E.S."/>
        </authorList>
    </citation>
    <scope>NUCLEOTIDE SEQUENCE</scope>
    <source>
        <strain evidence="1">KasaAsao</strain>
        <tissue evidence="1">Whole Snail</tissue>
    </source>
</reference>
<keyword evidence="2" id="KW-1185">Reference proteome</keyword>
<dbReference type="Proteomes" id="UP001233172">
    <property type="component" value="Unassembled WGS sequence"/>
</dbReference>
<dbReference type="AlphaFoldDB" id="A0AAD8B8M1"/>
<evidence type="ECO:0000313" key="2">
    <source>
        <dbReference type="Proteomes" id="UP001233172"/>
    </source>
</evidence>
<dbReference type="EMBL" id="JASAOG010000134">
    <property type="protein sequence ID" value="KAK0048735.1"/>
    <property type="molecule type" value="Genomic_DNA"/>
</dbReference>
<sequence length="82" mass="9496">MRPYFELVDIGLKLQALEEMKEALNNVVVDIDVFPIIWSKYTNDLVRRQLEIETLDCLVVMAKEDTDLIKAMECKLSPPVEI</sequence>
<name>A0AAD8B8M1_BIOPF</name>
<comment type="caution">
    <text evidence="1">The sequence shown here is derived from an EMBL/GenBank/DDBJ whole genome shotgun (WGS) entry which is preliminary data.</text>
</comment>
<organism evidence="1 2">
    <name type="scientific">Biomphalaria pfeifferi</name>
    <name type="common">Bloodfluke planorb</name>
    <name type="synonym">Freshwater snail</name>
    <dbReference type="NCBI Taxonomy" id="112525"/>
    <lineage>
        <taxon>Eukaryota</taxon>
        <taxon>Metazoa</taxon>
        <taxon>Spiralia</taxon>
        <taxon>Lophotrochozoa</taxon>
        <taxon>Mollusca</taxon>
        <taxon>Gastropoda</taxon>
        <taxon>Heterobranchia</taxon>
        <taxon>Euthyneura</taxon>
        <taxon>Panpulmonata</taxon>
        <taxon>Hygrophila</taxon>
        <taxon>Lymnaeoidea</taxon>
        <taxon>Planorbidae</taxon>
        <taxon>Biomphalaria</taxon>
    </lineage>
</organism>
<gene>
    <name evidence="1" type="ORF">Bpfe_021844</name>
</gene>
<reference evidence="1" key="1">
    <citation type="journal article" date="2023" name="PLoS Negl. Trop. Dis.">
        <title>A genome sequence for Biomphalaria pfeifferi, the major vector snail for the human-infecting parasite Schistosoma mansoni.</title>
        <authorList>
            <person name="Bu L."/>
            <person name="Lu L."/>
            <person name="Laidemitt M.R."/>
            <person name="Zhang S.M."/>
            <person name="Mutuku M."/>
            <person name="Mkoji G."/>
            <person name="Steinauer M."/>
            <person name="Loker E.S."/>
        </authorList>
    </citation>
    <scope>NUCLEOTIDE SEQUENCE</scope>
    <source>
        <strain evidence="1">KasaAsao</strain>
    </source>
</reference>
<evidence type="ECO:0000313" key="1">
    <source>
        <dbReference type="EMBL" id="KAK0048735.1"/>
    </source>
</evidence>
<protein>
    <submittedName>
        <fullName evidence="1">Uncharacterized protein</fullName>
    </submittedName>
</protein>
<proteinExistence type="predicted"/>